<reference evidence="2" key="1">
    <citation type="submission" date="2022-04" db="EMBL/GenBank/DDBJ databases">
        <title>Carnegiea gigantea Genome sequencing and assembly v2.</title>
        <authorList>
            <person name="Copetti D."/>
            <person name="Sanderson M.J."/>
            <person name="Burquez A."/>
            <person name="Wojciechowski M.F."/>
        </authorList>
    </citation>
    <scope>NUCLEOTIDE SEQUENCE</scope>
    <source>
        <strain evidence="2">SGP5-SGP5p</strain>
        <tissue evidence="2">Aerial part</tissue>
    </source>
</reference>
<dbReference type="InterPro" id="IPR036691">
    <property type="entry name" value="Endo/exonu/phosph_ase_sf"/>
</dbReference>
<evidence type="ECO:0000259" key="1">
    <source>
        <dbReference type="Pfam" id="PF03372"/>
    </source>
</evidence>
<dbReference type="PANTHER" id="PTHR35218:SF9">
    <property type="entry name" value="ENDONUCLEASE_EXONUCLEASE_PHOSPHATASE DOMAIN-CONTAINING PROTEIN"/>
    <property type="match status" value="1"/>
</dbReference>
<dbReference type="OrthoDB" id="1302012at2759"/>
<dbReference type="AlphaFoldDB" id="A0A9Q1GHQ0"/>
<dbReference type="Pfam" id="PF03372">
    <property type="entry name" value="Exo_endo_phos"/>
    <property type="match status" value="1"/>
</dbReference>
<dbReference type="EMBL" id="JAKOGI010005138">
    <property type="protein sequence ID" value="KAJ8419442.1"/>
    <property type="molecule type" value="Genomic_DNA"/>
</dbReference>
<dbReference type="PANTHER" id="PTHR35218">
    <property type="entry name" value="RNASE H DOMAIN-CONTAINING PROTEIN"/>
    <property type="match status" value="1"/>
</dbReference>
<dbReference type="InterPro" id="IPR005135">
    <property type="entry name" value="Endo/exonuclease/phosphatase"/>
</dbReference>
<evidence type="ECO:0000313" key="3">
    <source>
        <dbReference type="Proteomes" id="UP001153076"/>
    </source>
</evidence>
<dbReference type="Gene3D" id="3.60.10.10">
    <property type="entry name" value="Endonuclease/exonuclease/phosphatase"/>
    <property type="match status" value="1"/>
</dbReference>
<evidence type="ECO:0000313" key="2">
    <source>
        <dbReference type="EMBL" id="KAJ8419442.1"/>
    </source>
</evidence>
<name>A0A9Q1GHQ0_9CARY</name>
<comment type="caution">
    <text evidence="2">The sequence shown here is derived from an EMBL/GenBank/DDBJ whole genome shotgun (WGS) entry which is preliminary data.</text>
</comment>
<keyword evidence="3" id="KW-1185">Reference proteome</keyword>
<gene>
    <name evidence="2" type="ORF">Cgig2_014343</name>
</gene>
<feature type="domain" description="Endonuclease/exonuclease/phosphatase" evidence="1">
    <location>
        <begin position="108"/>
        <end position="244"/>
    </location>
</feature>
<organism evidence="2 3">
    <name type="scientific">Carnegiea gigantea</name>
    <dbReference type="NCBI Taxonomy" id="171969"/>
    <lineage>
        <taxon>Eukaryota</taxon>
        <taxon>Viridiplantae</taxon>
        <taxon>Streptophyta</taxon>
        <taxon>Embryophyta</taxon>
        <taxon>Tracheophyta</taxon>
        <taxon>Spermatophyta</taxon>
        <taxon>Magnoliopsida</taxon>
        <taxon>eudicotyledons</taxon>
        <taxon>Gunneridae</taxon>
        <taxon>Pentapetalae</taxon>
        <taxon>Caryophyllales</taxon>
        <taxon>Cactineae</taxon>
        <taxon>Cactaceae</taxon>
        <taxon>Cactoideae</taxon>
        <taxon>Echinocereeae</taxon>
        <taxon>Carnegiea</taxon>
    </lineage>
</organism>
<accession>A0A9Q1GHQ0</accession>
<dbReference type="Proteomes" id="UP001153076">
    <property type="component" value="Unassembled WGS sequence"/>
</dbReference>
<protein>
    <recommendedName>
        <fullName evidence="1">Endonuclease/exonuclease/phosphatase domain-containing protein</fullName>
    </recommendedName>
</protein>
<sequence length="244" mass="28592">MLVRQQVQYEWKPIKCAHCLMYGHTEPDCRKKPKPRQEWRPIQRDRTPPLAADEEGFIPVTNRASSQPPPQAPVLPTASNPFANLTRMTLRWESTGGIYTLMDNVGCWNIRGLNWPNKQEDLRVFMQQKQIGLMGLLETKIKEKNVTHIANKLFPDWHWCHNFHLNPKGRIWVCWKPRVYHLQVLATTAQLLHCKVHHIESKKHFFLTFVYGFNHAAERVDLWSDLCSIANNMEEAWCVIGDFN</sequence>
<dbReference type="SUPFAM" id="SSF56219">
    <property type="entry name" value="DNase I-like"/>
    <property type="match status" value="1"/>
</dbReference>
<proteinExistence type="predicted"/>